<accession>A0A0H3A563</accession>
<dbReference type="EMBL" id="CP000479">
    <property type="protein sequence ID" value="ABK69074.1"/>
    <property type="molecule type" value="Genomic_DNA"/>
</dbReference>
<dbReference type="Proteomes" id="UP000001574">
    <property type="component" value="Chromosome"/>
</dbReference>
<sequence length="41" mass="4226">MAGTGEPGVAYREGCVEMAREMDMRAGILPSAVGLDAINSV</sequence>
<name>A0A0H3A563_MYCA1</name>
<protein>
    <submittedName>
        <fullName evidence="1">Uncharacterized protein</fullName>
    </submittedName>
</protein>
<dbReference type="AlphaFoldDB" id="A0A0H3A563"/>
<organism evidence="1 2">
    <name type="scientific">Mycobacterium avium (strain 104)</name>
    <dbReference type="NCBI Taxonomy" id="243243"/>
    <lineage>
        <taxon>Bacteria</taxon>
        <taxon>Bacillati</taxon>
        <taxon>Actinomycetota</taxon>
        <taxon>Actinomycetes</taxon>
        <taxon>Mycobacteriales</taxon>
        <taxon>Mycobacteriaceae</taxon>
        <taxon>Mycobacterium</taxon>
        <taxon>Mycobacterium avium complex (MAC)</taxon>
    </lineage>
</organism>
<evidence type="ECO:0000313" key="1">
    <source>
        <dbReference type="EMBL" id="ABK69074.1"/>
    </source>
</evidence>
<reference evidence="1 2" key="1">
    <citation type="submission" date="2006-10" db="EMBL/GenBank/DDBJ databases">
        <authorList>
            <person name="Fleischmann R.D."/>
            <person name="Dodson R.J."/>
            <person name="Haft D.H."/>
            <person name="Merkel J.S."/>
            <person name="Nelson W.C."/>
            <person name="Fraser C.M."/>
        </authorList>
    </citation>
    <scope>NUCLEOTIDE SEQUENCE [LARGE SCALE GENOMIC DNA]</scope>
    <source>
        <strain evidence="1 2">104</strain>
    </source>
</reference>
<dbReference type="KEGG" id="mav:MAV_5209"/>
<gene>
    <name evidence="1" type="ordered locus">MAV_5209</name>
</gene>
<evidence type="ECO:0000313" key="2">
    <source>
        <dbReference type="Proteomes" id="UP000001574"/>
    </source>
</evidence>
<proteinExistence type="predicted"/>
<dbReference type="HOGENOM" id="CLU_3272972_0_0_11"/>